<keyword evidence="3" id="KW-1185">Reference proteome</keyword>
<dbReference type="InterPro" id="IPR005174">
    <property type="entry name" value="KIB1-4_b-propeller"/>
</dbReference>
<comment type="caution">
    <text evidence="2">The sequence shown here is derived from an EMBL/GenBank/DDBJ whole genome shotgun (WGS) entry which is preliminary data.</text>
</comment>
<proteinExistence type="predicted"/>
<organism evidence="2 3">
    <name type="scientific">Kingdonia uniflora</name>
    <dbReference type="NCBI Taxonomy" id="39325"/>
    <lineage>
        <taxon>Eukaryota</taxon>
        <taxon>Viridiplantae</taxon>
        <taxon>Streptophyta</taxon>
        <taxon>Embryophyta</taxon>
        <taxon>Tracheophyta</taxon>
        <taxon>Spermatophyta</taxon>
        <taxon>Magnoliopsida</taxon>
        <taxon>Ranunculales</taxon>
        <taxon>Circaeasteraceae</taxon>
        <taxon>Kingdonia</taxon>
    </lineage>
</organism>
<accession>A0A7J7MHU1</accession>
<dbReference type="EMBL" id="JACGCM010001501">
    <property type="protein sequence ID" value="KAF6154334.1"/>
    <property type="molecule type" value="Genomic_DNA"/>
</dbReference>
<dbReference type="Proteomes" id="UP000541444">
    <property type="component" value="Unassembled WGS sequence"/>
</dbReference>
<reference evidence="2 3" key="1">
    <citation type="journal article" date="2020" name="IScience">
        <title>Genome Sequencing of the Endangered Kingdonia uniflora (Circaeasteraceae, Ranunculales) Reveals Potential Mechanisms of Evolutionary Specialization.</title>
        <authorList>
            <person name="Sun Y."/>
            <person name="Deng T."/>
            <person name="Zhang A."/>
            <person name="Moore M.J."/>
            <person name="Landis J.B."/>
            <person name="Lin N."/>
            <person name="Zhang H."/>
            <person name="Zhang X."/>
            <person name="Huang J."/>
            <person name="Zhang X."/>
            <person name="Sun H."/>
            <person name="Wang H."/>
        </authorList>
    </citation>
    <scope>NUCLEOTIDE SEQUENCE [LARGE SCALE GENOMIC DNA]</scope>
    <source>
        <strain evidence="2">TB1705</strain>
        <tissue evidence="2">Leaf</tissue>
    </source>
</reference>
<dbReference type="PANTHER" id="PTHR44259">
    <property type="entry name" value="OS07G0183000 PROTEIN-RELATED"/>
    <property type="match status" value="1"/>
</dbReference>
<evidence type="ECO:0000313" key="3">
    <source>
        <dbReference type="Proteomes" id="UP000541444"/>
    </source>
</evidence>
<feature type="domain" description="KIB1-4 beta-propeller" evidence="1">
    <location>
        <begin position="67"/>
        <end position="327"/>
    </location>
</feature>
<name>A0A7J7MHU1_9MAGN</name>
<evidence type="ECO:0000259" key="1">
    <source>
        <dbReference type="Pfam" id="PF03478"/>
    </source>
</evidence>
<gene>
    <name evidence="2" type="ORF">GIB67_026790</name>
</gene>
<dbReference type="AlphaFoldDB" id="A0A7J7MHU1"/>
<sequence length="367" mass="41222">MGGSNWSELQPELLQAIRSRVLKNSVVDYIRFGAVCKPWGSVILEKPRCPPPQIPHIMISSPRSSCFYSLDSKNHYRRERECKSNYGRFTVGRDHGWMVTVGHNDLGLLTASLVNPITGDEILLPLLNGLHISNATLSSHPTLTRDSENHCLVMALVTVEFSSESIVFCKPGDDKWTVIENVKDCNDLAYCNGVLYCLSSIKRAVIVCDIATSSVVEQIDLPNSFEKRGRCYLIESFGELLLLRAHFGQRYALGDERVALGDDRVVGFDVFRLDQSSRKWSEVKSLGDRTIFLSRRSKISLLASNHPGTKPNCILFLVGNSILFLLGGKRYTVFSLEDNSTEEFPFDAKLNDQDSLLLPVWFTPSLW</sequence>
<dbReference type="Pfam" id="PF03478">
    <property type="entry name" value="Beta-prop_KIB1-4"/>
    <property type="match status" value="1"/>
</dbReference>
<evidence type="ECO:0000313" key="2">
    <source>
        <dbReference type="EMBL" id="KAF6154334.1"/>
    </source>
</evidence>
<protein>
    <recommendedName>
        <fullName evidence="1">KIB1-4 beta-propeller domain-containing protein</fullName>
    </recommendedName>
</protein>
<dbReference type="InterPro" id="IPR050942">
    <property type="entry name" value="F-box_BR-signaling"/>
</dbReference>
<dbReference type="OrthoDB" id="642536at2759"/>